<gene>
    <name evidence="1" type="ORF">BDA96_02G141300</name>
</gene>
<dbReference type="PANTHER" id="PTHR23105">
    <property type="entry name" value="RIBOSOMAL PROTEIN L7AE FAMILY MEMBER"/>
    <property type="match status" value="1"/>
</dbReference>
<comment type="caution">
    <text evidence="1">The sequence shown here is derived from an EMBL/GenBank/DDBJ whole genome shotgun (WGS) entry which is preliminary data.</text>
</comment>
<dbReference type="InterPro" id="IPR050257">
    <property type="entry name" value="eL8/uL1-like"/>
</dbReference>
<accession>A0A921RPV8</accession>
<dbReference type="InterPro" id="IPR028364">
    <property type="entry name" value="Ribosomal_uL1/biogenesis"/>
</dbReference>
<dbReference type="GO" id="GO:0003723">
    <property type="term" value="F:RNA binding"/>
    <property type="evidence" value="ECO:0007669"/>
    <property type="project" value="InterPro"/>
</dbReference>
<dbReference type="EMBL" id="CM027681">
    <property type="protein sequence ID" value="KAG0542872.1"/>
    <property type="molecule type" value="Genomic_DNA"/>
</dbReference>
<proteinExistence type="predicted"/>
<organism evidence="1 2">
    <name type="scientific">Sorghum bicolor</name>
    <name type="common">Sorghum</name>
    <name type="synonym">Sorghum vulgare</name>
    <dbReference type="NCBI Taxonomy" id="4558"/>
    <lineage>
        <taxon>Eukaryota</taxon>
        <taxon>Viridiplantae</taxon>
        <taxon>Streptophyta</taxon>
        <taxon>Embryophyta</taxon>
        <taxon>Tracheophyta</taxon>
        <taxon>Spermatophyta</taxon>
        <taxon>Magnoliopsida</taxon>
        <taxon>Liliopsida</taxon>
        <taxon>Poales</taxon>
        <taxon>Poaceae</taxon>
        <taxon>PACMAD clade</taxon>
        <taxon>Panicoideae</taxon>
        <taxon>Andropogonodae</taxon>
        <taxon>Andropogoneae</taxon>
        <taxon>Sorghinae</taxon>
        <taxon>Sorghum</taxon>
    </lineage>
</organism>
<reference evidence="1" key="1">
    <citation type="journal article" date="2019" name="BMC Genomics">
        <title>A new reference genome for Sorghum bicolor reveals high levels of sequence similarity between sweet and grain genotypes: implications for the genetics of sugar metabolism.</title>
        <authorList>
            <person name="Cooper E.A."/>
            <person name="Brenton Z.W."/>
            <person name="Flinn B.S."/>
            <person name="Jenkins J."/>
            <person name="Shu S."/>
            <person name="Flowers D."/>
            <person name="Luo F."/>
            <person name="Wang Y."/>
            <person name="Xia P."/>
            <person name="Barry K."/>
            <person name="Daum C."/>
            <person name="Lipzen A."/>
            <person name="Yoshinaga Y."/>
            <person name="Schmutz J."/>
            <person name="Saski C."/>
            <person name="Vermerris W."/>
            <person name="Kresovich S."/>
        </authorList>
    </citation>
    <scope>NUCLEOTIDE SEQUENCE</scope>
</reference>
<protein>
    <submittedName>
        <fullName evidence="1">Uncharacterized protein</fullName>
    </submittedName>
</protein>
<dbReference type="Pfam" id="PF00687">
    <property type="entry name" value="Ribosomal_L1"/>
    <property type="match status" value="1"/>
</dbReference>
<dbReference type="InterPro" id="IPR023674">
    <property type="entry name" value="Ribosomal_uL1-like"/>
</dbReference>
<dbReference type="Gramene" id="EER96360">
    <property type="protein sequence ID" value="EER96360"/>
    <property type="gene ID" value="SORBI_3002G134900"/>
</dbReference>
<sequence>METAAPAQDLAGRVHLLEFTRSSAVGITGHTSCSPPSMSILVARGQLTRARGGRGELTRVGRTAEDGKFPTLVTHQDSLESKVNETKATIKFQLKKVLCMGVAVGNLSMEEKQIQQNIQMSVRCLYIKSTMGKPVLA</sequence>
<dbReference type="AlphaFoldDB" id="A0A921RPV8"/>
<dbReference type="Gene3D" id="3.30.190.20">
    <property type="match status" value="1"/>
</dbReference>
<dbReference type="Proteomes" id="UP000807115">
    <property type="component" value="Chromosome 2"/>
</dbReference>
<evidence type="ECO:0000313" key="1">
    <source>
        <dbReference type="EMBL" id="KAG0542872.1"/>
    </source>
</evidence>
<name>A0A921RPV8_SORBI</name>
<reference evidence="1" key="2">
    <citation type="submission" date="2020-10" db="EMBL/GenBank/DDBJ databases">
        <authorList>
            <person name="Cooper E.A."/>
            <person name="Brenton Z.W."/>
            <person name="Flinn B.S."/>
            <person name="Jenkins J."/>
            <person name="Shu S."/>
            <person name="Flowers D."/>
            <person name="Luo F."/>
            <person name="Wang Y."/>
            <person name="Xia P."/>
            <person name="Barry K."/>
            <person name="Daum C."/>
            <person name="Lipzen A."/>
            <person name="Yoshinaga Y."/>
            <person name="Schmutz J."/>
            <person name="Saski C."/>
            <person name="Vermerris W."/>
            <person name="Kresovich S."/>
        </authorList>
    </citation>
    <scope>NUCLEOTIDE SEQUENCE</scope>
</reference>
<evidence type="ECO:0000313" key="2">
    <source>
        <dbReference type="Proteomes" id="UP000807115"/>
    </source>
</evidence>
<dbReference type="SUPFAM" id="SSF56808">
    <property type="entry name" value="Ribosomal protein L1"/>
    <property type="match status" value="1"/>
</dbReference>